<reference evidence="7" key="1">
    <citation type="submission" date="2018-05" db="EMBL/GenBank/DDBJ databases">
        <title>Genome Sequencing of selected type strains of the family Eggerthellaceae.</title>
        <authorList>
            <person name="Danylec N."/>
            <person name="Stoll D.A."/>
            <person name="Doetsch A."/>
            <person name="Huch M."/>
        </authorList>
    </citation>
    <scope>NUCLEOTIDE SEQUENCE [LARGE SCALE GENOMIC DNA]</scope>
    <source>
        <strain evidence="7">DSM 27213</strain>
    </source>
</reference>
<organism evidence="6 7">
    <name type="scientific">Gordonibacter urolithinfaciens</name>
    <dbReference type="NCBI Taxonomy" id="1335613"/>
    <lineage>
        <taxon>Bacteria</taxon>
        <taxon>Bacillati</taxon>
        <taxon>Actinomycetota</taxon>
        <taxon>Coriobacteriia</taxon>
        <taxon>Eggerthellales</taxon>
        <taxon>Eggerthellaceae</taxon>
        <taxon>Gordonibacter</taxon>
    </lineage>
</organism>
<dbReference type="GO" id="GO:0005506">
    <property type="term" value="F:iron ion binding"/>
    <property type="evidence" value="ECO:0007669"/>
    <property type="project" value="TreeGrafter"/>
</dbReference>
<evidence type="ECO:0000313" key="6">
    <source>
        <dbReference type="EMBL" id="ROT92106.1"/>
    </source>
</evidence>
<dbReference type="InterPro" id="IPR002780">
    <property type="entry name" value="Hyd_form_HypD"/>
</dbReference>
<dbReference type="PANTHER" id="PTHR30149">
    <property type="entry name" value="HYDROGENASE PROTEIN ASSEMBLY PROTEIN HYPD"/>
    <property type="match status" value="1"/>
</dbReference>
<dbReference type="GO" id="GO:0070025">
    <property type="term" value="F:carbon monoxide binding"/>
    <property type="evidence" value="ECO:0007669"/>
    <property type="project" value="TreeGrafter"/>
</dbReference>
<dbReference type="PIRSF" id="PIRSF005622">
    <property type="entry name" value="Hydrgn_mat_hypD"/>
    <property type="match status" value="1"/>
</dbReference>
<reference evidence="6" key="2">
    <citation type="journal article" date="2019" name="Int. J. Syst. Evol. Microbiol.">
        <title>Gordonibacter faecihominis is a later heterotypic synonym of Gordonibacter urolithinfaciens.</title>
        <authorList>
            <person name="Danylec N."/>
            <person name="Stoll D.A."/>
            <person name="Huch M."/>
        </authorList>
    </citation>
    <scope>NUCLEOTIDE SEQUENCE</scope>
    <source>
        <strain evidence="6">DSM 27213</strain>
    </source>
</reference>
<dbReference type="EMBL" id="WKZA01000009">
    <property type="protein sequence ID" value="MSA94188.1"/>
    <property type="molecule type" value="Genomic_DNA"/>
</dbReference>
<dbReference type="PANTHER" id="PTHR30149:SF0">
    <property type="entry name" value="HYDROGENASE MATURATION FACTOR HYPD"/>
    <property type="match status" value="1"/>
</dbReference>
<evidence type="ECO:0000256" key="3">
    <source>
        <dbReference type="ARBA" id="ARBA00023004"/>
    </source>
</evidence>
<dbReference type="InterPro" id="IPR042244">
    <property type="entry name" value="HypD_2_sf"/>
</dbReference>
<evidence type="ECO:0000256" key="4">
    <source>
        <dbReference type="SAM" id="MobiDB-lite"/>
    </source>
</evidence>
<keyword evidence="2" id="KW-0479">Metal-binding</keyword>
<evidence type="ECO:0000256" key="2">
    <source>
        <dbReference type="ARBA" id="ARBA00022723"/>
    </source>
</evidence>
<evidence type="ECO:0000313" key="7">
    <source>
        <dbReference type="Proteomes" id="UP000285258"/>
    </source>
</evidence>
<evidence type="ECO:0000313" key="8">
    <source>
        <dbReference type="Proteomes" id="UP000462865"/>
    </source>
</evidence>
<dbReference type="GO" id="GO:0051539">
    <property type="term" value="F:4 iron, 4 sulfur cluster binding"/>
    <property type="evidence" value="ECO:0007669"/>
    <property type="project" value="TreeGrafter"/>
</dbReference>
<name>A0A1Y4FRZ6_9ACTN</name>
<dbReference type="Proteomes" id="UP000285258">
    <property type="component" value="Unassembled WGS sequence"/>
</dbReference>
<dbReference type="GO" id="GO:0051604">
    <property type="term" value="P:protein maturation"/>
    <property type="evidence" value="ECO:0007669"/>
    <property type="project" value="TreeGrafter"/>
</dbReference>
<feature type="region of interest" description="Disordered" evidence="4">
    <location>
        <begin position="1"/>
        <end position="36"/>
    </location>
</feature>
<evidence type="ECO:0000313" key="5">
    <source>
        <dbReference type="EMBL" id="MSA94188.1"/>
    </source>
</evidence>
<protein>
    <submittedName>
        <fullName evidence="6">Hydrogenase formation protein HypD</fullName>
    </submittedName>
</protein>
<proteinExistence type="inferred from homology"/>
<dbReference type="Pfam" id="PF01924">
    <property type="entry name" value="HypD"/>
    <property type="match status" value="1"/>
</dbReference>
<reference evidence="6" key="3">
    <citation type="journal article" date="2019" name="Microbiol. Resour. Announc.">
        <title>Draft Genome Sequences of Type Strains of Gordonibacter faecihominis, Paraeggerthella hongkongensis, Parvibacter caecicola,Slackia equolifaciens, Slackia faecicanis, and Slackia isoflavoniconvertens.</title>
        <authorList>
            <person name="Danylec N."/>
            <person name="Stoll D.A."/>
            <person name="Dotsch A."/>
            <person name="Huch M."/>
        </authorList>
    </citation>
    <scope>NUCLEOTIDE SEQUENCE</scope>
    <source>
        <strain evidence="6">DSM 27213</strain>
    </source>
</reference>
<dbReference type="NCBIfam" id="TIGR00075">
    <property type="entry name" value="hypD"/>
    <property type="match status" value="1"/>
</dbReference>
<keyword evidence="3" id="KW-0408">Iron</keyword>
<accession>A0A1Y4FRZ6</accession>
<dbReference type="InterPro" id="IPR042243">
    <property type="entry name" value="HypD_1"/>
</dbReference>
<dbReference type="EMBL" id="QIBW01000001">
    <property type="protein sequence ID" value="ROT92106.1"/>
    <property type="molecule type" value="Genomic_DNA"/>
</dbReference>
<comment type="similarity">
    <text evidence="1">Belongs to the HypD family.</text>
</comment>
<feature type="compositionally biased region" description="Polar residues" evidence="4">
    <location>
        <begin position="1"/>
        <end position="17"/>
    </location>
</feature>
<dbReference type="Gene3D" id="6.10.20.100">
    <property type="match status" value="1"/>
</dbReference>
<dbReference type="Gene3D" id="3.40.50.11750">
    <property type="entry name" value="HypD, alpha/beta domain 1"/>
    <property type="match status" value="2"/>
</dbReference>
<dbReference type="AlphaFoldDB" id="A0A1Y4FRZ6"/>
<sequence>MSGPTSAAPANQKNGTDVSRETSAAPVETPAHEKPVVDGAAMEAELAAFKDPELARGLIDSIQKLAPAGGATLMEVCGTHTVAIARNGIRNLMPEGIRLASGPGCPVCVTSNHDIDTVIALARTDNVTIATFGDMTRVPGSTSSLLKEQAAGRSVQIVYSPLDALALAQQNPDREIVFVGVGFETTTPLVAMAIKRAAAAGLENFTVFGAHKNMPGALEAIINDPKLKLDALILPGHVSTIIGAEPYRFLAEKYGIPGVITGFEPVDVLQGIAMIMRQLHEGRAEIEIAYARGVMPQGNPVAMAAIDEVFETCTALWRGLGEIPGSGYRIREEFAQFDAVRRFQPDIEPTQDPKGCRCGDVLRGIMAPNECPLFRRVCTPENPVGPCMVSSEGSCAAYYRYY</sequence>
<reference evidence="5 8" key="4">
    <citation type="journal article" date="2019" name="Nat. Med.">
        <title>A library of human gut bacterial isolates paired with longitudinal multiomics data enables mechanistic microbiome research.</title>
        <authorList>
            <person name="Poyet M."/>
            <person name="Groussin M."/>
            <person name="Gibbons S.M."/>
            <person name="Avila-Pacheco J."/>
            <person name="Jiang X."/>
            <person name="Kearney S.M."/>
            <person name="Perrotta A.R."/>
            <person name="Berdy B."/>
            <person name="Zhao S."/>
            <person name="Lieberman T.D."/>
            <person name="Swanson P.K."/>
            <person name="Smith M."/>
            <person name="Roesemann S."/>
            <person name="Alexander J.E."/>
            <person name="Rich S.A."/>
            <person name="Livny J."/>
            <person name="Vlamakis H."/>
            <person name="Clish C."/>
            <person name="Bullock K."/>
            <person name="Deik A."/>
            <person name="Scott J."/>
            <person name="Pierce K.A."/>
            <person name="Xavier R.J."/>
            <person name="Alm E.J."/>
        </authorList>
    </citation>
    <scope>NUCLEOTIDE SEQUENCE [LARGE SCALE GENOMIC DNA]</scope>
    <source>
        <strain evidence="5 8">BIOML-A1</strain>
    </source>
</reference>
<gene>
    <name evidence="5" type="primary">hypD</name>
    <name evidence="6" type="ORF">DMP12_01040</name>
    <name evidence="5" type="ORF">GKG38_03750</name>
</gene>
<evidence type="ECO:0000256" key="1">
    <source>
        <dbReference type="ARBA" id="ARBA00007888"/>
    </source>
</evidence>
<dbReference type="Proteomes" id="UP000462865">
    <property type="component" value="Unassembled WGS sequence"/>
</dbReference>
<comment type="caution">
    <text evidence="6">The sequence shown here is derived from an EMBL/GenBank/DDBJ whole genome shotgun (WGS) entry which is preliminary data.</text>
</comment>